<protein>
    <recommendedName>
        <fullName evidence="5">Ionotropic receptor</fullName>
    </recommendedName>
</protein>
<feature type="transmembrane region" description="Helical" evidence="1">
    <location>
        <begin position="343"/>
        <end position="362"/>
    </location>
</feature>
<proteinExistence type="predicted"/>
<sequence>MRKLMLVVIVLNMICLIDTEKSFILSKSVQDNNDKCLKDLVIKLIANTYYNVLISDQEILELQNTFFYKTTHIYLKTYLSSFIIKPNFYVILVGDVEQFNETLTTIVESEAFSSAAKFLVLIENSILLEDLPMNLWQHKLLKSFIVTVKPIAVYRNKLIRCGEKVIAEKIFSPNKTCFVKHLTVNLKRIMKNCPLQVITGYEPPFMDPLNETFKGIFNEMIEIFSAAMERELIIHPYDPIYLEELTQSFIYDSVLEDFRTGYADIFLGSTQFAAMELMDVSPNLHSNDLVFLVPRSFISGPVELLFSAQNFIPLGIISLMGILIAIVLIVIGRYSVDTKVFGGFGNTLFLLYGMMLGTTTLSRSPNSLTMKMICGKKQSESFSICSYRLGHRGYRINCRISCMENVKEKSSV</sequence>
<evidence type="ECO:0000313" key="3">
    <source>
        <dbReference type="EMBL" id="KAL1497032.1"/>
    </source>
</evidence>
<comment type="caution">
    <text evidence="3">The sequence shown here is derived from an EMBL/GenBank/DDBJ whole genome shotgun (WGS) entry which is preliminary data.</text>
</comment>
<name>A0ABD1EPM9_HYPHA</name>
<keyword evidence="4" id="KW-1185">Reference proteome</keyword>
<keyword evidence="1" id="KW-0472">Membrane</keyword>
<feature type="chain" id="PRO_5044821997" description="Ionotropic receptor" evidence="2">
    <location>
        <begin position="20"/>
        <end position="412"/>
    </location>
</feature>
<accession>A0ABD1EPM9</accession>
<dbReference type="AlphaFoldDB" id="A0ABD1EPM9"/>
<keyword evidence="1" id="KW-0812">Transmembrane</keyword>
<dbReference type="Proteomes" id="UP001566132">
    <property type="component" value="Unassembled WGS sequence"/>
</dbReference>
<evidence type="ECO:0000313" key="4">
    <source>
        <dbReference type="Proteomes" id="UP001566132"/>
    </source>
</evidence>
<feature type="transmembrane region" description="Helical" evidence="1">
    <location>
        <begin position="311"/>
        <end position="331"/>
    </location>
</feature>
<dbReference type="EMBL" id="JBDJPC010000006">
    <property type="protein sequence ID" value="KAL1497032.1"/>
    <property type="molecule type" value="Genomic_DNA"/>
</dbReference>
<reference evidence="3 4" key="1">
    <citation type="submission" date="2024-05" db="EMBL/GenBank/DDBJ databases">
        <title>Genetic variation in Jamaican populations of the coffee berry borer (Hypothenemus hampei).</title>
        <authorList>
            <person name="Errbii M."/>
            <person name="Myrie A."/>
        </authorList>
    </citation>
    <scope>NUCLEOTIDE SEQUENCE [LARGE SCALE GENOMIC DNA]</scope>
    <source>
        <strain evidence="3">JA-Hopewell-2020-01-JO</strain>
        <tissue evidence="3">Whole body</tissue>
    </source>
</reference>
<evidence type="ECO:0000256" key="2">
    <source>
        <dbReference type="SAM" id="SignalP"/>
    </source>
</evidence>
<keyword evidence="2" id="KW-0732">Signal</keyword>
<keyword evidence="1" id="KW-1133">Transmembrane helix</keyword>
<feature type="signal peptide" evidence="2">
    <location>
        <begin position="1"/>
        <end position="19"/>
    </location>
</feature>
<gene>
    <name evidence="3" type="ORF">ABEB36_008061</name>
</gene>
<evidence type="ECO:0000256" key="1">
    <source>
        <dbReference type="SAM" id="Phobius"/>
    </source>
</evidence>
<organism evidence="3 4">
    <name type="scientific">Hypothenemus hampei</name>
    <name type="common">Coffee berry borer</name>
    <dbReference type="NCBI Taxonomy" id="57062"/>
    <lineage>
        <taxon>Eukaryota</taxon>
        <taxon>Metazoa</taxon>
        <taxon>Ecdysozoa</taxon>
        <taxon>Arthropoda</taxon>
        <taxon>Hexapoda</taxon>
        <taxon>Insecta</taxon>
        <taxon>Pterygota</taxon>
        <taxon>Neoptera</taxon>
        <taxon>Endopterygota</taxon>
        <taxon>Coleoptera</taxon>
        <taxon>Polyphaga</taxon>
        <taxon>Cucujiformia</taxon>
        <taxon>Curculionidae</taxon>
        <taxon>Scolytinae</taxon>
        <taxon>Hypothenemus</taxon>
    </lineage>
</organism>
<evidence type="ECO:0008006" key="5">
    <source>
        <dbReference type="Google" id="ProtNLM"/>
    </source>
</evidence>